<evidence type="ECO:0000256" key="2">
    <source>
        <dbReference type="ARBA" id="ARBA00004191"/>
    </source>
</evidence>
<dbReference type="STRING" id="69332.A0A388L3S4"/>
<name>A0A388L3S4_CHABU</name>
<dbReference type="OMA" id="CIMYSEC"/>
<keyword evidence="6" id="KW-1133">Transmembrane helix</keyword>
<evidence type="ECO:0000313" key="7">
    <source>
        <dbReference type="EMBL" id="GBG76853.1"/>
    </source>
</evidence>
<dbReference type="OrthoDB" id="2015280at2759"/>
<dbReference type="PANTHER" id="PTHR21562">
    <property type="entry name" value="NOTUM-RELATED"/>
    <property type="match status" value="1"/>
</dbReference>
<accession>A0A388L3S4</accession>
<evidence type="ECO:0000256" key="6">
    <source>
        <dbReference type="SAM" id="Phobius"/>
    </source>
</evidence>
<comment type="function">
    <text evidence="1 5">Hydrolyzes acetyl esters in homogalacturonan regions of pectin. In type I primary cell wall, galacturonic acid residues of pectin can be acetylated at the O-2 and O-3 positions. Decreasing the degree of acetylation of pectin gels in vitro alters their physical properties.</text>
</comment>
<keyword evidence="5" id="KW-0964">Secreted</keyword>
<evidence type="ECO:0000256" key="1">
    <source>
        <dbReference type="ARBA" id="ARBA00003534"/>
    </source>
</evidence>
<comment type="caution">
    <text evidence="7">The sequence shown here is derived from an EMBL/GenBank/DDBJ whole genome shotgun (WGS) entry which is preliminary data.</text>
</comment>
<protein>
    <recommendedName>
        <fullName evidence="5">Pectin acetylesterase</fullName>
        <ecNumber evidence="5">3.1.1.-</ecNumber>
    </recommendedName>
</protein>
<gene>
    <name evidence="7" type="ORF">CBR_g23068</name>
</gene>
<dbReference type="AlphaFoldDB" id="A0A388L3S4"/>
<dbReference type="Pfam" id="PF03283">
    <property type="entry name" value="PAE"/>
    <property type="match status" value="1"/>
</dbReference>
<comment type="subcellular location">
    <subcellularLocation>
        <location evidence="2 5">Secreted</location>
        <location evidence="2 5">Cell wall</location>
    </subcellularLocation>
</comment>
<reference evidence="7 8" key="1">
    <citation type="journal article" date="2018" name="Cell">
        <title>The Chara Genome: Secondary Complexity and Implications for Plant Terrestrialization.</title>
        <authorList>
            <person name="Nishiyama T."/>
            <person name="Sakayama H."/>
            <person name="Vries J.D."/>
            <person name="Buschmann H."/>
            <person name="Saint-Marcoux D."/>
            <person name="Ullrich K.K."/>
            <person name="Haas F.B."/>
            <person name="Vanderstraeten L."/>
            <person name="Becker D."/>
            <person name="Lang D."/>
            <person name="Vosolsobe S."/>
            <person name="Rombauts S."/>
            <person name="Wilhelmsson P.K.I."/>
            <person name="Janitza P."/>
            <person name="Kern R."/>
            <person name="Heyl A."/>
            <person name="Rumpler F."/>
            <person name="Villalobos L.I.A.C."/>
            <person name="Clay J.M."/>
            <person name="Skokan R."/>
            <person name="Toyoda A."/>
            <person name="Suzuki Y."/>
            <person name="Kagoshima H."/>
            <person name="Schijlen E."/>
            <person name="Tajeshwar N."/>
            <person name="Catarino B."/>
            <person name="Hetherington A.J."/>
            <person name="Saltykova A."/>
            <person name="Bonnot C."/>
            <person name="Breuninger H."/>
            <person name="Symeonidi A."/>
            <person name="Radhakrishnan G.V."/>
            <person name="Van Nieuwerburgh F."/>
            <person name="Deforce D."/>
            <person name="Chang C."/>
            <person name="Karol K.G."/>
            <person name="Hedrich R."/>
            <person name="Ulvskov P."/>
            <person name="Glockner G."/>
            <person name="Delwiche C.F."/>
            <person name="Petrasek J."/>
            <person name="Van de Peer Y."/>
            <person name="Friml J."/>
            <person name="Beilby M."/>
            <person name="Dolan L."/>
            <person name="Kohara Y."/>
            <person name="Sugano S."/>
            <person name="Fujiyama A."/>
            <person name="Delaux P.-M."/>
            <person name="Quint M."/>
            <person name="TheiBen G."/>
            <person name="Hagemann M."/>
            <person name="Harholt J."/>
            <person name="Dunand C."/>
            <person name="Zachgo S."/>
            <person name="Langdale J."/>
            <person name="Maumus F."/>
            <person name="Straeten D.V.D."/>
            <person name="Gould S.B."/>
            <person name="Rensing S.A."/>
        </authorList>
    </citation>
    <scope>NUCLEOTIDE SEQUENCE [LARGE SCALE GENOMIC DNA]</scope>
    <source>
        <strain evidence="7 8">S276</strain>
    </source>
</reference>
<organism evidence="7 8">
    <name type="scientific">Chara braunii</name>
    <name type="common">Braun's stonewort</name>
    <dbReference type="NCBI Taxonomy" id="69332"/>
    <lineage>
        <taxon>Eukaryota</taxon>
        <taxon>Viridiplantae</taxon>
        <taxon>Streptophyta</taxon>
        <taxon>Charophyceae</taxon>
        <taxon>Charales</taxon>
        <taxon>Characeae</taxon>
        <taxon>Chara</taxon>
    </lineage>
</organism>
<keyword evidence="6" id="KW-0812">Transmembrane</keyword>
<evidence type="ECO:0000313" key="8">
    <source>
        <dbReference type="Proteomes" id="UP000265515"/>
    </source>
</evidence>
<comment type="similarity">
    <text evidence="3 5">Belongs to the pectinacetylesterase family.</text>
</comment>
<proteinExistence type="inferred from homology"/>
<keyword evidence="8" id="KW-1185">Reference proteome</keyword>
<dbReference type="Proteomes" id="UP000265515">
    <property type="component" value="Unassembled WGS sequence"/>
</dbReference>
<dbReference type="PANTHER" id="PTHR21562:SF67">
    <property type="entry name" value="PECTIN ACETYLESTERASE"/>
    <property type="match status" value="1"/>
</dbReference>
<keyword evidence="6" id="KW-0472">Membrane</keyword>
<dbReference type="GO" id="GO:0071555">
    <property type="term" value="P:cell wall organization"/>
    <property type="evidence" value="ECO:0007669"/>
    <property type="project" value="UniProtKB-KW"/>
</dbReference>
<dbReference type="EC" id="3.1.1.-" evidence="5"/>
<sequence length="423" mass="47054">MAARGSHNRIVEFWSWIRRHQLALLGLAFIPAAAWLFISFCLPSFCPLHDHPTGPPKYLTLRILKDALSTGAVCLDGTPPAYHFRKGAGSGATRWILFFEGGGWCYSKRECVWRSKGGLGSSKYLSPRVTYGGMFSNKQDVNPDFYNWNVAYVHYCDGGSFAGGVDTAVVSKGKKIFFRGRRIVDAVVDDLMASGLNKSTHVMIGGCSAGGLSTFLNCDYIRSRLGDNNAVVKCLSDAGMFLDIPDITGTLTIQPKYERVFNMQNIVSTVDKACLQDRSPSSSYKCFFAQYLLPHIKTPFFVLNSNYDTWSLANIFVPRSADPDGDWEGCIMYSECNSTQAQFLRAFNASMREAVRPAIERQEDGVFAYSAASHCVTHSSEFWTGLRIGDEVLRDAVGSWFLGRAQNATWLDDKFPIDMEDTM</sequence>
<feature type="transmembrane region" description="Helical" evidence="6">
    <location>
        <begin position="21"/>
        <end position="45"/>
    </location>
</feature>
<evidence type="ECO:0000256" key="3">
    <source>
        <dbReference type="ARBA" id="ARBA00005784"/>
    </source>
</evidence>
<evidence type="ECO:0000256" key="5">
    <source>
        <dbReference type="RuleBase" id="RU363114"/>
    </source>
</evidence>
<dbReference type="EMBL" id="BFEA01000254">
    <property type="protein sequence ID" value="GBG76853.1"/>
    <property type="molecule type" value="Genomic_DNA"/>
</dbReference>
<dbReference type="Gramene" id="GBG76853">
    <property type="protein sequence ID" value="GBG76853"/>
    <property type="gene ID" value="CBR_g23068"/>
</dbReference>
<keyword evidence="5" id="KW-0378">Hydrolase</keyword>
<dbReference type="InterPro" id="IPR004963">
    <property type="entry name" value="PAE/NOTUM"/>
</dbReference>
<keyword evidence="5" id="KW-0961">Cell wall biogenesis/degradation</keyword>
<evidence type="ECO:0000256" key="4">
    <source>
        <dbReference type="ARBA" id="ARBA00022512"/>
    </source>
</evidence>
<keyword evidence="4 5" id="KW-0134">Cell wall</keyword>
<dbReference type="GO" id="GO:0016787">
    <property type="term" value="F:hydrolase activity"/>
    <property type="evidence" value="ECO:0007669"/>
    <property type="project" value="UniProtKB-KW"/>
</dbReference>